<proteinExistence type="predicted"/>
<evidence type="ECO:0000313" key="1">
    <source>
        <dbReference type="EMBL" id="KAJ1369861.1"/>
    </source>
</evidence>
<reference evidence="1" key="1">
    <citation type="submission" date="2021-06" db="EMBL/GenBank/DDBJ databases">
        <title>Parelaphostrongylus tenuis whole genome reference sequence.</title>
        <authorList>
            <person name="Garwood T.J."/>
            <person name="Larsen P.A."/>
            <person name="Fountain-Jones N.M."/>
            <person name="Garbe J.R."/>
            <person name="Macchietto M.G."/>
            <person name="Kania S.A."/>
            <person name="Gerhold R.W."/>
            <person name="Richards J.E."/>
            <person name="Wolf T.M."/>
        </authorList>
    </citation>
    <scope>NUCLEOTIDE SEQUENCE</scope>
    <source>
        <strain evidence="1">MNPRO001-30</strain>
        <tissue evidence="1">Meninges</tissue>
    </source>
</reference>
<gene>
    <name evidence="1" type="ORF">KIN20_031446</name>
</gene>
<dbReference type="EMBL" id="JAHQIW010006691">
    <property type="protein sequence ID" value="KAJ1369861.1"/>
    <property type="molecule type" value="Genomic_DNA"/>
</dbReference>
<comment type="caution">
    <text evidence="1">The sequence shown here is derived from an EMBL/GenBank/DDBJ whole genome shotgun (WGS) entry which is preliminary data.</text>
</comment>
<keyword evidence="2" id="KW-1185">Reference proteome</keyword>
<name>A0AAD5WH95_PARTN</name>
<dbReference type="Proteomes" id="UP001196413">
    <property type="component" value="Unassembled WGS sequence"/>
</dbReference>
<organism evidence="1 2">
    <name type="scientific">Parelaphostrongylus tenuis</name>
    <name type="common">Meningeal worm</name>
    <dbReference type="NCBI Taxonomy" id="148309"/>
    <lineage>
        <taxon>Eukaryota</taxon>
        <taxon>Metazoa</taxon>
        <taxon>Ecdysozoa</taxon>
        <taxon>Nematoda</taxon>
        <taxon>Chromadorea</taxon>
        <taxon>Rhabditida</taxon>
        <taxon>Rhabditina</taxon>
        <taxon>Rhabditomorpha</taxon>
        <taxon>Strongyloidea</taxon>
        <taxon>Metastrongylidae</taxon>
        <taxon>Parelaphostrongylus</taxon>
    </lineage>
</organism>
<sequence>MTVGASSSSMAFHRVGILRSSCSAGFQLIDMPAYNPHMSKHIQMSDEMSEYDCVFKGAATNNAAANARVENRRMWGAGFSGGMWAAA</sequence>
<dbReference type="AlphaFoldDB" id="A0AAD5WH95"/>
<accession>A0AAD5WH95</accession>
<protein>
    <submittedName>
        <fullName evidence="1">Uncharacterized protein</fullName>
    </submittedName>
</protein>
<evidence type="ECO:0000313" key="2">
    <source>
        <dbReference type="Proteomes" id="UP001196413"/>
    </source>
</evidence>